<accession>A0A0K1ZMQ5</accession>
<sequence>MRKPANKPTAASRRLLKQLTQIAERHLRIETLETRHWDRLDFHEVGVWSLRDALEAAFQAGVEQGRKESKPNPSEKAGA</sequence>
<feature type="domain" description="DUF6900" evidence="1">
    <location>
        <begin position="17"/>
        <end position="64"/>
    </location>
</feature>
<dbReference type="PATRIC" id="fig|305.92.peg.2742"/>
<gene>
    <name evidence="2" type="ORF">RUN1985_v1_2080002</name>
</gene>
<protein>
    <recommendedName>
        <fullName evidence="1">DUF6900 domain-containing protein</fullName>
    </recommendedName>
</protein>
<dbReference type="InterPro" id="IPR054195">
    <property type="entry name" value="DUF6900"/>
</dbReference>
<name>A0A0K1ZMQ5_RALSL</name>
<dbReference type="Pfam" id="PF21841">
    <property type="entry name" value="DUF6900"/>
    <property type="match status" value="1"/>
</dbReference>
<proteinExistence type="predicted"/>
<organism evidence="2">
    <name type="scientific">Ralstonia solanacearum</name>
    <name type="common">Pseudomonas solanacearum</name>
    <dbReference type="NCBI Taxonomy" id="305"/>
    <lineage>
        <taxon>Bacteria</taxon>
        <taxon>Pseudomonadati</taxon>
        <taxon>Pseudomonadota</taxon>
        <taxon>Betaproteobacteria</taxon>
        <taxon>Burkholderiales</taxon>
        <taxon>Burkholderiaceae</taxon>
        <taxon>Ralstonia</taxon>
        <taxon>Ralstonia solanacearum species complex</taxon>
    </lineage>
</organism>
<evidence type="ECO:0000313" key="2">
    <source>
        <dbReference type="EMBL" id="CUV32197.1"/>
    </source>
</evidence>
<dbReference type="EMBL" id="LN899824">
    <property type="protein sequence ID" value="CUV32197.1"/>
    <property type="molecule type" value="Genomic_DNA"/>
</dbReference>
<evidence type="ECO:0000259" key="1">
    <source>
        <dbReference type="Pfam" id="PF21841"/>
    </source>
</evidence>
<reference evidence="2" key="1">
    <citation type="submission" date="2015-10" db="EMBL/GenBank/DDBJ databases">
        <authorList>
            <person name="Gilbert D.G."/>
        </authorList>
    </citation>
    <scope>NUCLEOTIDE SEQUENCE</scope>
    <source>
        <strain evidence="2">Phyl III-seqv23</strain>
    </source>
</reference>
<dbReference type="AlphaFoldDB" id="A0A0K1ZMQ5"/>